<dbReference type="EMBL" id="MTYH01000098">
    <property type="protein sequence ID" value="PNP38819.1"/>
    <property type="molecule type" value="Genomic_DNA"/>
</dbReference>
<reference evidence="3 4" key="1">
    <citation type="submission" date="2017-02" db="EMBL/GenBank/DDBJ databases">
        <title>Genomes of Trichoderma spp. with biocontrol activity.</title>
        <authorList>
            <person name="Gardiner D."/>
            <person name="Kazan K."/>
            <person name="Vos C."/>
            <person name="Harvey P."/>
        </authorList>
    </citation>
    <scope>NUCLEOTIDE SEQUENCE [LARGE SCALE GENOMIC DNA]</scope>
    <source>
        <strain evidence="3 4">A5MH</strain>
    </source>
</reference>
<dbReference type="Gene3D" id="3.20.20.70">
    <property type="entry name" value="Aldolase class I"/>
    <property type="match status" value="1"/>
</dbReference>
<dbReference type="InterPro" id="IPR045247">
    <property type="entry name" value="Oye-like"/>
</dbReference>
<sequence length="364" mass="39895">MTRLFEPIRVGGMELFNRIVLAPLTRFRNDDDHIPLPFVKQYYAQRASTPGSFLISEATLISPDAGGLPNVPGIYTDEQISAWKEVTDAVHAKGSYIYMQLWSLGRVARSTAGRQQSAVSSSMTPLNTELSTPRALTESEIGTYTAQYAQAARNAMAAGFDGVEIHGASGYMLDEPIQDGKPMDSWGGSVEDRGCFAINVARAVSDAIGADRTAIRLGTLIAREGMRMAHSLPQFGRLAQELRLLKLAYVHLVESRLESDAHIEATNQLDFFFEAYQDASPVIVAGGYGPTSAAEAVDSKYSNHDVLIAFGRPYISNPDLPFRIKENLPLMPYDHDVFYTPKTPKGYIDYDFSTEFQASSATAA</sequence>
<accession>A0A2K0SZY0</accession>
<keyword evidence="1" id="KW-0285">Flavoprotein</keyword>
<dbReference type="Proteomes" id="UP000236546">
    <property type="component" value="Unassembled WGS sequence"/>
</dbReference>
<evidence type="ECO:0000259" key="2">
    <source>
        <dbReference type="Pfam" id="PF00724"/>
    </source>
</evidence>
<name>A0A2K0SZY0_9HYPO</name>
<dbReference type="OrthoDB" id="276546at2759"/>
<evidence type="ECO:0000313" key="3">
    <source>
        <dbReference type="EMBL" id="PNP38819.1"/>
    </source>
</evidence>
<gene>
    <name evidence="3" type="ORF">TGAMA5MH_09042</name>
</gene>
<feature type="domain" description="NADH:flavin oxidoreductase/NADH oxidase N-terminal" evidence="2">
    <location>
        <begin position="4"/>
        <end position="330"/>
    </location>
</feature>
<dbReference type="CDD" id="cd02933">
    <property type="entry name" value="OYE_like_FMN"/>
    <property type="match status" value="1"/>
</dbReference>
<evidence type="ECO:0000256" key="1">
    <source>
        <dbReference type="ARBA" id="ARBA00022630"/>
    </source>
</evidence>
<organism evidence="3 4">
    <name type="scientific">Trichoderma gamsii</name>
    <dbReference type="NCBI Taxonomy" id="398673"/>
    <lineage>
        <taxon>Eukaryota</taxon>
        <taxon>Fungi</taxon>
        <taxon>Dikarya</taxon>
        <taxon>Ascomycota</taxon>
        <taxon>Pezizomycotina</taxon>
        <taxon>Sordariomycetes</taxon>
        <taxon>Hypocreomycetidae</taxon>
        <taxon>Hypocreales</taxon>
        <taxon>Hypocreaceae</taxon>
        <taxon>Trichoderma</taxon>
    </lineage>
</organism>
<evidence type="ECO:0000313" key="4">
    <source>
        <dbReference type="Proteomes" id="UP000236546"/>
    </source>
</evidence>
<dbReference type="InterPro" id="IPR001155">
    <property type="entry name" value="OxRdtase_FMN_N"/>
</dbReference>
<dbReference type="AlphaFoldDB" id="A0A2K0SZY0"/>
<dbReference type="InterPro" id="IPR013785">
    <property type="entry name" value="Aldolase_TIM"/>
</dbReference>
<dbReference type="Pfam" id="PF00724">
    <property type="entry name" value="Oxidored_FMN"/>
    <property type="match status" value="1"/>
</dbReference>
<protein>
    <recommendedName>
        <fullName evidence="2">NADH:flavin oxidoreductase/NADH oxidase N-terminal domain-containing protein</fullName>
    </recommendedName>
</protein>
<dbReference type="PANTHER" id="PTHR22893">
    <property type="entry name" value="NADH OXIDOREDUCTASE-RELATED"/>
    <property type="match status" value="1"/>
</dbReference>
<dbReference type="GO" id="GO:0010181">
    <property type="term" value="F:FMN binding"/>
    <property type="evidence" value="ECO:0007669"/>
    <property type="project" value="InterPro"/>
</dbReference>
<dbReference type="SUPFAM" id="SSF51395">
    <property type="entry name" value="FMN-linked oxidoreductases"/>
    <property type="match status" value="1"/>
</dbReference>
<dbReference type="GO" id="GO:0003959">
    <property type="term" value="F:NADPH dehydrogenase activity"/>
    <property type="evidence" value="ECO:0007669"/>
    <property type="project" value="TreeGrafter"/>
</dbReference>
<comment type="caution">
    <text evidence="3">The sequence shown here is derived from an EMBL/GenBank/DDBJ whole genome shotgun (WGS) entry which is preliminary data.</text>
</comment>
<proteinExistence type="predicted"/>
<dbReference type="PANTHER" id="PTHR22893:SF91">
    <property type="entry name" value="NADPH DEHYDROGENASE 2-RELATED"/>
    <property type="match status" value="1"/>
</dbReference>